<dbReference type="GeneID" id="69706094"/>
<dbReference type="Proteomes" id="UP000664658">
    <property type="component" value="Unassembled WGS sequence"/>
</dbReference>
<proteinExistence type="predicted"/>
<comment type="caution">
    <text evidence="3">The sequence shown here is derived from an EMBL/GenBank/DDBJ whole genome shotgun (WGS) entry which is preliminary data.</text>
</comment>
<dbReference type="EMBL" id="JAFNAA010000007">
    <property type="protein sequence ID" value="MBO1108155.1"/>
    <property type="molecule type" value="Genomic_DNA"/>
</dbReference>
<reference evidence="3" key="1">
    <citation type="submission" date="2021-03" db="EMBL/GenBank/DDBJ databases">
        <title>Plesiomonas shigelloides zfcc0051, isolated from zebrafish feces.</title>
        <authorList>
            <person name="Vanderhoek Z."/>
            <person name="Gaulke C."/>
        </authorList>
    </citation>
    <scope>NUCLEOTIDE SEQUENCE</scope>
    <source>
        <strain evidence="3">Zfcc0051</strain>
    </source>
</reference>
<accession>A0A8E0SVY8</accession>
<gene>
    <name evidence="3" type="ORF">J2R62_07965</name>
</gene>
<dbReference type="RefSeq" id="WP_010861839.1">
    <property type="nucleotide sequence ID" value="NZ_CP050969.1"/>
</dbReference>
<sequence>MLKQFIQKYLPSQEAMQNHKSLRILNRWLHHANLWNLNRRSASGAFAVGLFVAFIPLPCQMLLAAAGAILLRVNLPLSVALVWLTNPVTMPPIFYCAYKVGSWILGTPPFTGEVHFTTEWMMRHFSHLFTPFLLGSFVCGIVAAIVGYFAIRGIWRYSVTRNWQKRRQRNLNS</sequence>
<dbReference type="InterPro" id="IPR018639">
    <property type="entry name" value="DUF2062"/>
</dbReference>
<keyword evidence="1" id="KW-1133">Transmembrane helix</keyword>
<name>A0A8E0SVY8_PLESH</name>
<keyword evidence="1" id="KW-0472">Membrane</keyword>
<dbReference type="PANTHER" id="PTHR40547">
    <property type="entry name" value="SLL0298 PROTEIN"/>
    <property type="match status" value="1"/>
</dbReference>
<evidence type="ECO:0000313" key="3">
    <source>
        <dbReference type="EMBL" id="MBO1108155.1"/>
    </source>
</evidence>
<evidence type="ECO:0000256" key="1">
    <source>
        <dbReference type="SAM" id="Phobius"/>
    </source>
</evidence>
<dbReference type="AlphaFoldDB" id="A0A8E0SVY8"/>
<feature type="transmembrane region" description="Helical" evidence="1">
    <location>
        <begin position="45"/>
        <end position="71"/>
    </location>
</feature>
<dbReference type="PANTHER" id="PTHR40547:SF1">
    <property type="entry name" value="SLL0298 PROTEIN"/>
    <property type="match status" value="1"/>
</dbReference>
<dbReference type="KEGG" id="pshi:SAMEA2665130_1227"/>
<dbReference type="Pfam" id="PF09835">
    <property type="entry name" value="DUF2062"/>
    <property type="match status" value="1"/>
</dbReference>
<feature type="domain" description="DUF2062" evidence="2">
    <location>
        <begin position="22"/>
        <end position="164"/>
    </location>
</feature>
<protein>
    <submittedName>
        <fullName evidence="3">DUF2062 domain-containing protein</fullName>
    </submittedName>
</protein>
<keyword evidence="1" id="KW-0812">Transmembrane</keyword>
<evidence type="ECO:0000313" key="4">
    <source>
        <dbReference type="Proteomes" id="UP000664658"/>
    </source>
</evidence>
<feature type="transmembrane region" description="Helical" evidence="1">
    <location>
        <begin position="128"/>
        <end position="151"/>
    </location>
</feature>
<evidence type="ECO:0000259" key="2">
    <source>
        <dbReference type="Pfam" id="PF09835"/>
    </source>
</evidence>
<organism evidence="3 4">
    <name type="scientific">Plesiomonas shigelloides</name>
    <name type="common">Aeromonas shigelloides</name>
    <dbReference type="NCBI Taxonomy" id="703"/>
    <lineage>
        <taxon>Bacteria</taxon>
        <taxon>Pseudomonadati</taxon>
        <taxon>Pseudomonadota</taxon>
        <taxon>Gammaproteobacteria</taxon>
        <taxon>Enterobacterales</taxon>
        <taxon>Enterobacteriaceae</taxon>
        <taxon>Plesiomonas</taxon>
    </lineage>
</organism>